<sequence>MTDPSKVVETWLKKVGRTSFSYSDRTIHQPESVKKFNPVKLDSTVEKLIDSIYKWCSGEIKTKPRFNDVVICLSQYVSRNNNYANKLVPHVPALNDLHFIWDKESRISVTSGNPDTYMAINRELINKWYNTYKDLETDFGQLADGVISDCVVAPSTLKFAKAAALMVVLNERRK</sequence>
<accession>A0A8S5N170</accession>
<proteinExistence type="predicted"/>
<protein>
    <submittedName>
        <fullName evidence="1">Uncharacterized protein</fullName>
    </submittedName>
</protein>
<reference evidence="1" key="1">
    <citation type="journal article" date="2021" name="Proc. Natl. Acad. Sci. U.S.A.">
        <title>A Catalog of Tens of Thousands of Viruses from Human Metagenomes Reveals Hidden Associations with Chronic Diseases.</title>
        <authorList>
            <person name="Tisza M.J."/>
            <person name="Buck C.B."/>
        </authorList>
    </citation>
    <scope>NUCLEOTIDE SEQUENCE</scope>
    <source>
        <strain evidence="1">CtLfk13</strain>
    </source>
</reference>
<evidence type="ECO:0000313" key="1">
    <source>
        <dbReference type="EMBL" id="DAD88361.1"/>
    </source>
</evidence>
<dbReference type="EMBL" id="BK015040">
    <property type="protein sequence ID" value="DAD88361.1"/>
    <property type="molecule type" value="Genomic_DNA"/>
</dbReference>
<name>A0A8S5N170_9CAUD</name>
<organism evidence="1">
    <name type="scientific">Siphoviridae sp. ctLfk13</name>
    <dbReference type="NCBI Taxonomy" id="2826251"/>
    <lineage>
        <taxon>Viruses</taxon>
        <taxon>Duplodnaviria</taxon>
        <taxon>Heunggongvirae</taxon>
        <taxon>Uroviricota</taxon>
        <taxon>Caudoviricetes</taxon>
    </lineage>
</organism>